<gene>
    <name evidence="10" type="ORF">BTW07_15900</name>
</gene>
<dbReference type="Pfam" id="PF02754">
    <property type="entry name" value="CCG"/>
    <property type="match status" value="1"/>
</dbReference>
<proteinExistence type="predicted"/>
<dbReference type="PANTHER" id="PTHR11748">
    <property type="entry name" value="D-LACTATE DEHYDROGENASE"/>
    <property type="match status" value="1"/>
</dbReference>
<dbReference type="InterPro" id="IPR016169">
    <property type="entry name" value="FAD-bd_PCMH_sub2"/>
</dbReference>
<dbReference type="EMBL" id="MSDO01000025">
    <property type="protein sequence ID" value="OLO03026.1"/>
    <property type="molecule type" value="Genomic_DNA"/>
</dbReference>
<evidence type="ECO:0000256" key="4">
    <source>
        <dbReference type="ARBA" id="ARBA00022827"/>
    </source>
</evidence>
<dbReference type="SUPFAM" id="SSF55103">
    <property type="entry name" value="FAD-linked oxidases, C-terminal domain"/>
    <property type="match status" value="1"/>
</dbReference>
<keyword evidence="6" id="KW-0408">Iron</keyword>
<feature type="domain" description="FAD-binding PCMH-type" evidence="9">
    <location>
        <begin position="50"/>
        <end position="280"/>
    </location>
</feature>
<comment type="caution">
    <text evidence="10">The sequence shown here is derived from an EMBL/GenBank/DDBJ whole genome shotgun (WGS) entry which is preliminary data.</text>
</comment>
<keyword evidence="5" id="KW-0560">Oxidoreductase</keyword>
<dbReference type="GO" id="GO:0008720">
    <property type="term" value="F:D-lactate dehydrogenase (NAD+) activity"/>
    <property type="evidence" value="ECO:0007669"/>
    <property type="project" value="TreeGrafter"/>
</dbReference>
<dbReference type="Pfam" id="PF01565">
    <property type="entry name" value="FAD_binding_4"/>
    <property type="match status" value="1"/>
</dbReference>
<accession>A0A1Q8SNR4</accession>
<keyword evidence="7" id="KW-0411">Iron-sulfur</keyword>
<evidence type="ECO:0000256" key="1">
    <source>
        <dbReference type="ARBA" id="ARBA00001974"/>
    </source>
</evidence>
<evidence type="ECO:0000256" key="6">
    <source>
        <dbReference type="ARBA" id="ARBA00023004"/>
    </source>
</evidence>
<dbReference type="GO" id="GO:0046872">
    <property type="term" value="F:metal ion binding"/>
    <property type="evidence" value="ECO:0007669"/>
    <property type="project" value="UniProtKB-KW"/>
</dbReference>
<name>A0A1Q8SNR4_9GAMM</name>
<comment type="cofactor">
    <cofactor evidence="1">
        <name>FAD</name>
        <dbReference type="ChEBI" id="CHEBI:57692"/>
    </cofactor>
</comment>
<dbReference type="InterPro" id="IPR017896">
    <property type="entry name" value="4Fe4S_Fe-S-bd"/>
</dbReference>
<evidence type="ECO:0000256" key="2">
    <source>
        <dbReference type="ARBA" id="ARBA00022630"/>
    </source>
</evidence>
<dbReference type="InterPro" id="IPR016164">
    <property type="entry name" value="FAD-linked_Oxase-like_C"/>
</dbReference>
<dbReference type="InterPro" id="IPR036318">
    <property type="entry name" value="FAD-bd_PCMH-like_sf"/>
</dbReference>
<evidence type="ECO:0000256" key="7">
    <source>
        <dbReference type="ARBA" id="ARBA00023014"/>
    </source>
</evidence>
<sequence length="1010" mass="110962">MSVMPKSPVARRPRQAAMSEFENRLRRELKGQVAFDAGSRGRYATDASIYQIMPLGVVVPRDQQDLSLALDIARDIGAPVLPRGGGTSQCGQTVNEALVIDTSRWLTGIGELDVEARTVTVEPGVVLDHLNAWLKPHGLWFPVDVSTSAQCTLGGMAGNNSCGSRSIRYGNMVHNVLGLEATLADGREAHFGWVDEIGPASPLAELATAVKAIARREAAAIREHYPQVLRRVGGYNLDLFDCRNPIPYDPEGRANFGHLLIGSEGTLAFTRRLTLKLSPLPIHKVLGVVNFPTFYQAMDMTQHIVELGPAAVELVDRTMIELALENPAFRPTVEKSLIGRPDALLLVEFAGEDLDSQLRQLAQLRTLMGDLGLPDSVVGLTAGAEQSALWNVRKAGLNIMMSMKGDGKPVSFIEDCAVPLEHLAEYTDQLTEVFHRHGTEGTWYAHASVGTLHVRPILDLRRDGAAKMRAIAEEASALVRRYKGAYSGEHGDGICRGEWVAWQFGAELNAAFGEIKRLFDPDNRFNPNKIVDTPKMDDARLFRFPADHQIIPVATELDWSAWDVTRDPLSGDLGVPGSGGDPAQGLAKAVEMCNNNGHCRKFDVGTMCPSYRISRDERHLTRGRANTLRLVLAGQIGDRGLASDEVADALDLCVSCKGCKRDCPTGVDMAKFKIEARAARVKEQGLSWRDKLVSELPRYAPWMRHVGKLAARLERVSWLGGRGKRWLGFAESRSLPVFNGDYLRSSRGEVDKRPSVQAPLPAGEVLLFVDTFNNYFEGHNAAAARRVLEAAGYRVHLNVRGSERPLCCGRTYLAAGRVDRAKEEARRTLETLMPYVERGVKIVGLEPSCLLTLRDEFMHYGFGDEGTRLAEAAMLFEEFLVAEKQAGRLNLELEPLTVGRAKVHGHCHQKAFDAFTPVMTVLNWIPELDVEAIVSSCCGMAGSFGYEVEHIDASRQMAELSLLPAIREAGEDAWIVADGTSCRHQILDGAGREALHVARVLETALSRRKT</sequence>
<organism evidence="10 11">
    <name type="scientific">Salinicola socius</name>
    <dbReference type="NCBI Taxonomy" id="404433"/>
    <lineage>
        <taxon>Bacteria</taxon>
        <taxon>Pseudomonadati</taxon>
        <taxon>Pseudomonadota</taxon>
        <taxon>Gammaproteobacteria</taxon>
        <taxon>Oceanospirillales</taxon>
        <taxon>Halomonadaceae</taxon>
        <taxon>Salinicola</taxon>
    </lineage>
</organism>
<dbReference type="AlphaFoldDB" id="A0A1Q8SNR4"/>
<dbReference type="GO" id="GO:0071949">
    <property type="term" value="F:FAD binding"/>
    <property type="evidence" value="ECO:0007669"/>
    <property type="project" value="InterPro"/>
</dbReference>
<dbReference type="PROSITE" id="PS51387">
    <property type="entry name" value="FAD_PCMH"/>
    <property type="match status" value="1"/>
</dbReference>
<dbReference type="InterPro" id="IPR004113">
    <property type="entry name" value="FAD-bd_oxidored_4_C"/>
</dbReference>
<dbReference type="GO" id="GO:0051536">
    <property type="term" value="F:iron-sulfur cluster binding"/>
    <property type="evidence" value="ECO:0007669"/>
    <property type="project" value="UniProtKB-KW"/>
</dbReference>
<evidence type="ECO:0000313" key="10">
    <source>
        <dbReference type="EMBL" id="OLO03026.1"/>
    </source>
</evidence>
<evidence type="ECO:0000256" key="5">
    <source>
        <dbReference type="ARBA" id="ARBA00023002"/>
    </source>
</evidence>
<dbReference type="SUPFAM" id="SSF56176">
    <property type="entry name" value="FAD-binding/transporter-associated domain-like"/>
    <property type="match status" value="1"/>
</dbReference>
<dbReference type="Gene3D" id="3.30.70.2740">
    <property type="match status" value="1"/>
</dbReference>
<dbReference type="Gene3D" id="3.30.465.10">
    <property type="match status" value="1"/>
</dbReference>
<dbReference type="GO" id="GO:0004458">
    <property type="term" value="F:D-lactate dehydrogenase (cytochrome) activity"/>
    <property type="evidence" value="ECO:0007669"/>
    <property type="project" value="TreeGrafter"/>
</dbReference>
<keyword evidence="3" id="KW-0479">Metal-binding</keyword>
<dbReference type="InterPro" id="IPR004017">
    <property type="entry name" value="Cys_rich_dom"/>
</dbReference>
<dbReference type="PANTHER" id="PTHR11748:SF119">
    <property type="entry name" value="D-2-HYDROXYGLUTARATE DEHYDROGENASE"/>
    <property type="match status" value="1"/>
</dbReference>
<dbReference type="PROSITE" id="PS00198">
    <property type="entry name" value="4FE4S_FER_1"/>
    <property type="match status" value="1"/>
</dbReference>
<reference evidence="10 11" key="1">
    <citation type="submission" date="2016-12" db="EMBL/GenBank/DDBJ databases">
        <title>Draft genome sequences of strains Salinicola socius SMB35, Salinicola sp. MH3R3-1 and Chromohalobacter sp. SMB17 from the Verkhnekamsk potash mining region of Russia.</title>
        <authorList>
            <person name="Mavrodi D.V."/>
            <person name="Olsson B.E."/>
            <person name="Korsakova E.S."/>
            <person name="Pyankova A."/>
            <person name="Mavrodi O.V."/>
            <person name="Plotnikova E.G."/>
        </authorList>
    </citation>
    <scope>NUCLEOTIDE SEQUENCE [LARGE SCALE GENOMIC DNA]</scope>
    <source>
        <strain evidence="10 11">SMB35</strain>
    </source>
</reference>
<dbReference type="Gene3D" id="1.10.1060.10">
    <property type="entry name" value="Alpha-helical ferredoxin"/>
    <property type="match status" value="1"/>
</dbReference>
<feature type="domain" description="4Fe-4S ferredoxin-type" evidence="8">
    <location>
        <begin position="643"/>
        <end position="673"/>
    </location>
</feature>
<evidence type="ECO:0000256" key="3">
    <source>
        <dbReference type="ARBA" id="ARBA00022723"/>
    </source>
</evidence>
<evidence type="ECO:0000259" key="9">
    <source>
        <dbReference type="PROSITE" id="PS51387"/>
    </source>
</evidence>
<dbReference type="Pfam" id="PF02913">
    <property type="entry name" value="FAD-oxidase_C"/>
    <property type="match status" value="1"/>
</dbReference>
<keyword evidence="2" id="KW-0285">Flavoprotein</keyword>
<evidence type="ECO:0000259" key="8">
    <source>
        <dbReference type="PROSITE" id="PS51379"/>
    </source>
</evidence>
<dbReference type="SUPFAM" id="SSF46548">
    <property type="entry name" value="alpha-helical ferredoxin"/>
    <property type="match status" value="1"/>
</dbReference>
<dbReference type="PROSITE" id="PS51379">
    <property type="entry name" value="4FE4S_FER_2"/>
    <property type="match status" value="1"/>
</dbReference>
<dbReference type="InterPro" id="IPR009051">
    <property type="entry name" value="Helical_ferredxn"/>
</dbReference>
<dbReference type="Pfam" id="PF13183">
    <property type="entry name" value="Fer4_8"/>
    <property type="match status" value="1"/>
</dbReference>
<keyword evidence="11" id="KW-1185">Reference proteome</keyword>
<evidence type="ECO:0000313" key="11">
    <source>
        <dbReference type="Proteomes" id="UP000186878"/>
    </source>
</evidence>
<protein>
    <submittedName>
        <fullName evidence="10">FAD-binding oxidoreductase</fullName>
    </submittedName>
</protein>
<keyword evidence="4" id="KW-0274">FAD</keyword>
<dbReference type="GO" id="GO:1903457">
    <property type="term" value="P:lactate catabolic process"/>
    <property type="evidence" value="ECO:0007669"/>
    <property type="project" value="TreeGrafter"/>
</dbReference>
<dbReference type="InterPro" id="IPR006094">
    <property type="entry name" value="Oxid_FAD_bind_N"/>
</dbReference>
<dbReference type="Proteomes" id="UP000186878">
    <property type="component" value="Unassembled WGS sequence"/>
</dbReference>
<dbReference type="InterPro" id="IPR016166">
    <property type="entry name" value="FAD-bd_PCMH"/>
</dbReference>
<dbReference type="STRING" id="404433.BTW07_15900"/>
<dbReference type="InterPro" id="IPR017900">
    <property type="entry name" value="4Fe4S_Fe_S_CS"/>
</dbReference>
<dbReference type="OrthoDB" id="9811557at2"/>